<protein>
    <recommendedName>
        <fullName evidence="2">FtsK gamma domain-containing protein</fullName>
    </recommendedName>
</protein>
<evidence type="ECO:0000313" key="4">
    <source>
        <dbReference type="Proteomes" id="UP000603904"/>
    </source>
</evidence>
<dbReference type="InterPro" id="IPR018541">
    <property type="entry name" value="Ftsk_gamma"/>
</dbReference>
<evidence type="ECO:0000313" key="3">
    <source>
        <dbReference type="EMBL" id="GIH44435.1"/>
    </source>
</evidence>
<accession>A0ABQ4GBG4</accession>
<dbReference type="InterPro" id="IPR036390">
    <property type="entry name" value="WH_DNA-bd_sf"/>
</dbReference>
<dbReference type="Gene3D" id="3.10.150.10">
    <property type="entry name" value="DNA Polymerase III, subunit A, domain 2"/>
    <property type="match status" value="1"/>
</dbReference>
<sequence>MTRIDMLTSELHELVAPVLPHAGTDKQLPELGVVRIEARDGVLHAIATDRYTLAASRHMLGDQVDDFTLTIDRVDAAGILRLFRFTKNEDPELRIIVDQMPMPSDSGSSLLGLGIRIDGPDGKRLVLHDRAYDIPTPLDTWRHILAAAMNRPLTPVTPAVGMAGWAMGKWAKSTGKGEYAALFAGPPAETGQSSAPMLVIIGDRVAGLWAQAGMPGGDHTDLLEGSLWRKDLAGVEGEDPSSFMAPPPAAPLGEQEAPDPGADRELLVQAAELVISTQFASPSMLQRKLKVGFAKAAQLMELLEGFLVVGPVEGSRARDVLARPFDLDVVVAKIRAGEVAE</sequence>
<dbReference type="SMART" id="SM00843">
    <property type="entry name" value="Ftsk_gamma"/>
    <property type="match status" value="1"/>
</dbReference>
<dbReference type="Pfam" id="PF09397">
    <property type="entry name" value="FtsK_gamma"/>
    <property type="match status" value="1"/>
</dbReference>
<proteinExistence type="predicted"/>
<dbReference type="Gene3D" id="1.10.10.10">
    <property type="entry name" value="Winged helix-like DNA-binding domain superfamily/Winged helix DNA-binding domain"/>
    <property type="match status" value="1"/>
</dbReference>
<dbReference type="SUPFAM" id="SSF46785">
    <property type="entry name" value="Winged helix' DNA-binding domain"/>
    <property type="match status" value="1"/>
</dbReference>
<dbReference type="InterPro" id="IPR036388">
    <property type="entry name" value="WH-like_DNA-bd_sf"/>
</dbReference>
<dbReference type="EMBL" id="BOOC01000059">
    <property type="protein sequence ID" value="GIH44435.1"/>
    <property type="molecule type" value="Genomic_DNA"/>
</dbReference>
<comment type="caution">
    <text evidence="3">The sequence shown here is derived from an EMBL/GenBank/DDBJ whole genome shotgun (WGS) entry which is preliminary data.</text>
</comment>
<name>A0ABQ4GBG4_9ACTN</name>
<evidence type="ECO:0000259" key="2">
    <source>
        <dbReference type="SMART" id="SM00843"/>
    </source>
</evidence>
<dbReference type="RefSeq" id="WP_307825759.1">
    <property type="nucleotide sequence ID" value="NZ_BAAAGP010000030.1"/>
</dbReference>
<feature type="region of interest" description="Disordered" evidence="1">
    <location>
        <begin position="236"/>
        <end position="260"/>
    </location>
</feature>
<gene>
    <name evidence="3" type="ORF">Mco01_74350</name>
</gene>
<organism evidence="3 4">
    <name type="scientific">Microbispora corallina</name>
    <dbReference type="NCBI Taxonomy" id="83302"/>
    <lineage>
        <taxon>Bacteria</taxon>
        <taxon>Bacillati</taxon>
        <taxon>Actinomycetota</taxon>
        <taxon>Actinomycetes</taxon>
        <taxon>Streptosporangiales</taxon>
        <taxon>Streptosporangiaceae</taxon>
        <taxon>Microbispora</taxon>
    </lineage>
</organism>
<dbReference type="Proteomes" id="UP000603904">
    <property type="component" value="Unassembled WGS sequence"/>
</dbReference>
<reference evidence="3 4" key="1">
    <citation type="submission" date="2021-01" db="EMBL/GenBank/DDBJ databases">
        <title>Whole genome shotgun sequence of Microbispora corallina NBRC 16416.</title>
        <authorList>
            <person name="Komaki H."/>
            <person name="Tamura T."/>
        </authorList>
    </citation>
    <scope>NUCLEOTIDE SEQUENCE [LARGE SCALE GENOMIC DNA]</scope>
    <source>
        <strain evidence="3 4">NBRC 16416</strain>
    </source>
</reference>
<evidence type="ECO:0000256" key="1">
    <source>
        <dbReference type="SAM" id="MobiDB-lite"/>
    </source>
</evidence>
<feature type="domain" description="FtsK gamma" evidence="2">
    <location>
        <begin position="260"/>
        <end position="325"/>
    </location>
</feature>
<keyword evidence="4" id="KW-1185">Reference proteome</keyword>